<evidence type="ECO:0000313" key="15">
    <source>
        <dbReference type="Proteomes" id="UP000194218"/>
    </source>
</evidence>
<feature type="transmembrane region" description="Helical" evidence="11">
    <location>
        <begin position="12"/>
        <end position="30"/>
    </location>
</feature>
<feature type="domain" description="Signal transduction histidine kinase subgroup 3 dimerisation and phosphoacceptor" evidence="13">
    <location>
        <begin position="180"/>
        <end position="245"/>
    </location>
</feature>
<dbReference type="InterPro" id="IPR050482">
    <property type="entry name" value="Sensor_HK_TwoCompSys"/>
</dbReference>
<feature type="compositionally biased region" description="Low complexity" evidence="10">
    <location>
        <begin position="418"/>
        <end position="436"/>
    </location>
</feature>
<feature type="region of interest" description="Disordered" evidence="10">
    <location>
        <begin position="399"/>
        <end position="452"/>
    </location>
</feature>
<sequence length="452" mass="45884">MTTWLTRAVGDRFGPVRLLPLLVGIGYLLFVQRSDPTTGDWLVTVLAGLVFAPGAVWPLAVTIAEAALVVGAQHFADATPVAVKVLASVALLELAVRRPLHTAAIGTAAVACAYVAVMGKHQTADSVVAVGYRVLCVTAAPLLLGAYLRAAARALDEARARAAEAERRRALAESSARLAERTELARELHDLVAHHVASMALRVGVARTVLPGLDPKVSAVLDDVHGSATTALADLRRMVAVLRDPAAVHEAAGVLLAESDELPAAVATVAGRSTRAGLPVDCHVDPDAVRLDSMRGLVVLRVVQEGLTNAVKHAGAGARARVAVAIADGEVTVEVTDDGGVPEPGPTGGPGARGRQPQTVGAVAAGAPEPGFGLVGLRERLGLVGGTLTAGPHEGGWRLSAAFPAASPSTGPAERDAAPGATDRADGGPAAPGPCGRRLRAGARPPGPAHAS</sequence>
<evidence type="ECO:0000256" key="7">
    <source>
        <dbReference type="ARBA" id="ARBA00022840"/>
    </source>
</evidence>
<dbReference type="Gene3D" id="3.30.565.10">
    <property type="entry name" value="Histidine kinase-like ATPase, C-terminal domain"/>
    <property type="match status" value="1"/>
</dbReference>
<dbReference type="PANTHER" id="PTHR24421">
    <property type="entry name" value="NITRATE/NITRITE SENSOR PROTEIN NARX-RELATED"/>
    <property type="match status" value="1"/>
</dbReference>
<dbReference type="OrthoDB" id="227596at2"/>
<keyword evidence="9" id="KW-0175">Coiled coil</keyword>
<feature type="transmembrane region" description="Helical" evidence="11">
    <location>
        <begin position="42"/>
        <end position="60"/>
    </location>
</feature>
<keyword evidence="11" id="KW-0472">Membrane</keyword>
<feature type="coiled-coil region" evidence="9">
    <location>
        <begin position="148"/>
        <end position="182"/>
    </location>
</feature>
<dbReference type="EMBL" id="CP021121">
    <property type="protein sequence ID" value="ARQ70934.1"/>
    <property type="molecule type" value="Genomic_DNA"/>
</dbReference>
<evidence type="ECO:0000313" key="14">
    <source>
        <dbReference type="EMBL" id="ARQ70934.1"/>
    </source>
</evidence>
<dbReference type="GO" id="GO:0046983">
    <property type="term" value="F:protein dimerization activity"/>
    <property type="evidence" value="ECO:0007669"/>
    <property type="project" value="InterPro"/>
</dbReference>
<dbReference type="SUPFAM" id="SSF55874">
    <property type="entry name" value="ATPase domain of HSP90 chaperone/DNA topoisomerase II/histidine kinase"/>
    <property type="match status" value="1"/>
</dbReference>
<evidence type="ECO:0000259" key="13">
    <source>
        <dbReference type="Pfam" id="PF07730"/>
    </source>
</evidence>
<evidence type="ECO:0000256" key="9">
    <source>
        <dbReference type="SAM" id="Coils"/>
    </source>
</evidence>
<dbReference type="EC" id="2.7.13.3" evidence="2"/>
<evidence type="ECO:0000256" key="2">
    <source>
        <dbReference type="ARBA" id="ARBA00012438"/>
    </source>
</evidence>
<feature type="transmembrane region" description="Helical" evidence="11">
    <location>
        <begin position="100"/>
        <end position="118"/>
    </location>
</feature>
<keyword evidence="3" id="KW-0597">Phosphoprotein</keyword>
<protein>
    <recommendedName>
        <fullName evidence="2">histidine kinase</fullName>
        <ecNumber evidence="2">2.7.13.3</ecNumber>
    </recommendedName>
</protein>
<keyword evidence="8" id="KW-0902">Two-component regulatory system</keyword>
<dbReference type="InterPro" id="IPR003594">
    <property type="entry name" value="HATPase_dom"/>
</dbReference>
<dbReference type="GO" id="GO:0005524">
    <property type="term" value="F:ATP binding"/>
    <property type="evidence" value="ECO:0007669"/>
    <property type="project" value="UniProtKB-KW"/>
</dbReference>
<feature type="domain" description="Histidine kinase/HSP90-like ATPase" evidence="12">
    <location>
        <begin position="300"/>
        <end position="399"/>
    </location>
</feature>
<evidence type="ECO:0000259" key="12">
    <source>
        <dbReference type="Pfam" id="PF02518"/>
    </source>
</evidence>
<dbReference type="CDD" id="cd16917">
    <property type="entry name" value="HATPase_UhpB-NarQ-NarX-like"/>
    <property type="match status" value="1"/>
</dbReference>
<feature type="region of interest" description="Disordered" evidence="10">
    <location>
        <begin position="335"/>
        <end position="357"/>
    </location>
</feature>
<gene>
    <name evidence="14" type="ORF">CAG99_20680</name>
</gene>
<keyword evidence="5" id="KW-0547">Nucleotide-binding</keyword>
<dbReference type="Pfam" id="PF07730">
    <property type="entry name" value="HisKA_3"/>
    <property type="match status" value="1"/>
</dbReference>
<dbReference type="PANTHER" id="PTHR24421:SF10">
    <property type="entry name" value="NITRATE_NITRITE SENSOR PROTEIN NARQ"/>
    <property type="match status" value="1"/>
</dbReference>
<dbReference type="KEGG" id="smao:CAG99_20680"/>
<dbReference type="InterPro" id="IPR011712">
    <property type="entry name" value="Sig_transdc_His_kin_sub3_dim/P"/>
</dbReference>
<evidence type="ECO:0000256" key="6">
    <source>
        <dbReference type="ARBA" id="ARBA00022777"/>
    </source>
</evidence>
<evidence type="ECO:0000256" key="8">
    <source>
        <dbReference type="ARBA" id="ARBA00023012"/>
    </source>
</evidence>
<dbReference type="Gene3D" id="1.20.5.1930">
    <property type="match status" value="1"/>
</dbReference>
<keyword evidence="4" id="KW-0808">Transferase</keyword>
<keyword evidence="15" id="KW-1185">Reference proteome</keyword>
<keyword evidence="7" id="KW-0067">ATP-binding</keyword>
<feature type="transmembrane region" description="Helical" evidence="11">
    <location>
        <begin position="130"/>
        <end position="148"/>
    </location>
</feature>
<reference evidence="14 15" key="1">
    <citation type="submission" date="2017-05" db="EMBL/GenBank/DDBJ databases">
        <title>Complete genome sequence of Streptomyces sp. SCSIO 03032 revealed the diverse biosynthetic pathways for its bioactive secondary metabolites.</title>
        <authorList>
            <person name="Ma L."/>
            <person name="Zhu Y."/>
            <person name="Zhang W."/>
            <person name="Zhang G."/>
            <person name="Tian X."/>
            <person name="Zhang S."/>
            <person name="Zhang C."/>
        </authorList>
    </citation>
    <scope>NUCLEOTIDE SEQUENCE [LARGE SCALE GENOMIC DNA]</scope>
    <source>
        <strain evidence="14 15">SCSIO 03032</strain>
    </source>
</reference>
<evidence type="ECO:0000256" key="4">
    <source>
        <dbReference type="ARBA" id="ARBA00022679"/>
    </source>
</evidence>
<evidence type="ECO:0000256" key="10">
    <source>
        <dbReference type="SAM" id="MobiDB-lite"/>
    </source>
</evidence>
<dbReference type="GO" id="GO:0000155">
    <property type="term" value="F:phosphorelay sensor kinase activity"/>
    <property type="evidence" value="ECO:0007669"/>
    <property type="project" value="InterPro"/>
</dbReference>
<dbReference type="GO" id="GO:0016020">
    <property type="term" value="C:membrane"/>
    <property type="evidence" value="ECO:0007669"/>
    <property type="project" value="InterPro"/>
</dbReference>
<dbReference type="AlphaFoldDB" id="A0A1W7D1P1"/>
<accession>A0A1W7D1P1</accession>
<comment type="catalytic activity">
    <reaction evidence="1">
        <text>ATP + protein L-histidine = ADP + protein N-phospho-L-histidine.</text>
        <dbReference type="EC" id="2.7.13.3"/>
    </reaction>
</comment>
<keyword evidence="11" id="KW-0812">Transmembrane</keyword>
<dbReference type="InterPro" id="IPR036890">
    <property type="entry name" value="HATPase_C_sf"/>
</dbReference>
<evidence type="ECO:0000256" key="1">
    <source>
        <dbReference type="ARBA" id="ARBA00000085"/>
    </source>
</evidence>
<keyword evidence="11" id="KW-1133">Transmembrane helix</keyword>
<dbReference type="Proteomes" id="UP000194218">
    <property type="component" value="Chromosome"/>
</dbReference>
<name>A0A1W7D1P1_9ACTN</name>
<proteinExistence type="predicted"/>
<keyword evidence="6" id="KW-0418">Kinase</keyword>
<dbReference type="RefSeq" id="WP_086160772.1">
    <property type="nucleotide sequence ID" value="NZ_CP021121.1"/>
</dbReference>
<evidence type="ECO:0000256" key="3">
    <source>
        <dbReference type="ARBA" id="ARBA00022553"/>
    </source>
</evidence>
<evidence type="ECO:0000256" key="5">
    <source>
        <dbReference type="ARBA" id="ARBA00022741"/>
    </source>
</evidence>
<dbReference type="Pfam" id="PF02518">
    <property type="entry name" value="HATPase_c"/>
    <property type="match status" value="1"/>
</dbReference>
<evidence type="ECO:0000256" key="11">
    <source>
        <dbReference type="SAM" id="Phobius"/>
    </source>
</evidence>
<organism evidence="14 15">
    <name type="scientific">Streptomyces marincola</name>
    <dbReference type="NCBI Taxonomy" id="2878388"/>
    <lineage>
        <taxon>Bacteria</taxon>
        <taxon>Bacillati</taxon>
        <taxon>Actinomycetota</taxon>
        <taxon>Actinomycetes</taxon>
        <taxon>Kitasatosporales</taxon>
        <taxon>Streptomycetaceae</taxon>
        <taxon>Streptomyces</taxon>
    </lineage>
</organism>